<dbReference type="STRING" id="1754191.A0A1Y1VEF0"/>
<dbReference type="PANTHER" id="PTHR46471">
    <property type="entry name" value="CHITIN DEACETYLASE"/>
    <property type="match status" value="1"/>
</dbReference>
<dbReference type="GO" id="GO:0016810">
    <property type="term" value="F:hydrolase activity, acting on carbon-nitrogen (but not peptide) bonds"/>
    <property type="evidence" value="ECO:0007669"/>
    <property type="project" value="InterPro"/>
</dbReference>
<dbReference type="OrthoDB" id="2158458at2759"/>
<keyword evidence="6" id="KW-0812">Transmembrane</keyword>
<keyword evidence="6" id="KW-1133">Transmembrane helix</keyword>
<organism evidence="8 9">
    <name type="scientific">Piromyces finnis</name>
    <dbReference type="NCBI Taxonomy" id="1754191"/>
    <lineage>
        <taxon>Eukaryota</taxon>
        <taxon>Fungi</taxon>
        <taxon>Fungi incertae sedis</taxon>
        <taxon>Chytridiomycota</taxon>
        <taxon>Chytridiomycota incertae sedis</taxon>
        <taxon>Neocallimastigomycetes</taxon>
        <taxon>Neocallimastigales</taxon>
        <taxon>Neocallimastigaceae</taxon>
        <taxon>Piromyces</taxon>
    </lineage>
</organism>
<keyword evidence="9" id="KW-1185">Reference proteome</keyword>
<dbReference type="InterPro" id="IPR011330">
    <property type="entry name" value="Glyco_hydro/deAcase_b/a-brl"/>
</dbReference>
<dbReference type="EMBL" id="MCFH01000014">
    <property type="protein sequence ID" value="ORX52882.1"/>
    <property type="molecule type" value="Genomic_DNA"/>
</dbReference>
<evidence type="ECO:0000313" key="9">
    <source>
        <dbReference type="Proteomes" id="UP000193719"/>
    </source>
</evidence>
<dbReference type="GO" id="GO:0046872">
    <property type="term" value="F:metal ion binding"/>
    <property type="evidence" value="ECO:0007669"/>
    <property type="project" value="UniProtKB-KW"/>
</dbReference>
<keyword evidence="2" id="KW-0479">Metal-binding</keyword>
<dbReference type="Gene3D" id="3.20.20.370">
    <property type="entry name" value="Glycoside hydrolase/deacetylase"/>
    <property type="match status" value="1"/>
</dbReference>
<protein>
    <recommendedName>
        <fullName evidence="7">NodB homology domain-containing protein</fullName>
    </recommendedName>
</protein>
<dbReference type="Pfam" id="PF01522">
    <property type="entry name" value="Polysacc_deac_1"/>
    <property type="match status" value="1"/>
</dbReference>
<gene>
    <name evidence="8" type="ORF">BCR36DRAFT_582290</name>
</gene>
<accession>A0A1Y1VEF0</accession>
<dbReference type="PANTHER" id="PTHR46471:SF2">
    <property type="entry name" value="CHITIN DEACETYLASE-RELATED"/>
    <property type="match status" value="1"/>
</dbReference>
<feature type="transmembrane region" description="Helical" evidence="6">
    <location>
        <begin position="227"/>
        <end position="246"/>
    </location>
</feature>
<reference evidence="8 9" key="2">
    <citation type="submission" date="2016-08" db="EMBL/GenBank/DDBJ databases">
        <title>Pervasive Adenine N6-methylation of Active Genes in Fungi.</title>
        <authorList>
            <consortium name="DOE Joint Genome Institute"/>
            <person name="Mondo S.J."/>
            <person name="Dannebaum R.O."/>
            <person name="Kuo R.C."/>
            <person name="Labutti K."/>
            <person name="Haridas S."/>
            <person name="Kuo A."/>
            <person name="Salamov A."/>
            <person name="Ahrendt S.R."/>
            <person name="Lipzen A."/>
            <person name="Sullivan W."/>
            <person name="Andreopoulos W.B."/>
            <person name="Clum A."/>
            <person name="Lindquist E."/>
            <person name="Daum C."/>
            <person name="Ramamoorthy G.K."/>
            <person name="Gryganskyi A."/>
            <person name="Culley D."/>
            <person name="Magnuson J.K."/>
            <person name="James T.Y."/>
            <person name="O'Malley M.A."/>
            <person name="Stajich J.E."/>
            <person name="Spatafora J.W."/>
            <person name="Visel A."/>
            <person name="Grigoriev I.V."/>
        </authorList>
    </citation>
    <scope>NUCLEOTIDE SEQUENCE [LARGE SCALE GENOMIC DNA]</scope>
    <source>
        <strain evidence="9">finn</strain>
    </source>
</reference>
<evidence type="ECO:0000256" key="4">
    <source>
        <dbReference type="ARBA" id="ARBA00022801"/>
    </source>
</evidence>
<feature type="domain" description="NodB homology" evidence="7">
    <location>
        <begin position="1"/>
        <end position="153"/>
    </location>
</feature>
<comment type="caution">
    <text evidence="8">The sequence shown here is derived from an EMBL/GenBank/DDBJ whole genome shotgun (WGS) entry which is preliminary data.</text>
</comment>
<evidence type="ECO:0000256" key="6">
    <source>
        <dbReference type="SAM" id="Phobius"/>
    </source>
</evidence>
<evidence type="ECO:0000313" key="8">
    <source>
        <dbReference type="EMBL" id="ORX52882.1"/>
    </source>
</evidence>
<keyword evidence="3" id="KW-0732">Signal</keyword>
<dbReference type="AlphaFoldDB" id="A0A1Y1VEF0"/>
<keyword evidence="6" id="KW-0472">Membrane</keyword>
<keyword evidence="5" id="KW-0119">Carbohydrate metabolism</keyword>
<proteinExistence type="predicted"/>
<reference evidence="8 9" key="1">
    <citation type="submission" date="2016-08" db="EMBL/GenBank/DDBJ databases">
        <title>Genomes of anaerobic fungi encode conserved fungal cellulosomes for biomass hydrolysis.</title>
        <authorList>
            <consortium name="DOE Joint Genome Institute"/>
            <person name="Haitjema C.H."/>
            <person name="Gilmore S.P."/>
            <person name="Henske J.K."/>
            <person name="Solomon K.V."/>
            <person name="De Groot R."/>
            <person name="Kuo A."/>
            <person name="Mondo S.J."/>
            <person name="Salamov A.A."/>
            <person name="Labutti K."/>
            <person name="Zhao Z."/>
            <person name="Chiniquy J."/>
            <person name="Barry K."/>
            <person name="Brewer H.M."/>
            <person name="Purvine S.O."/>
            <person name="Wright A.T."/>
            <person name="Boxma B."/>
            <person name="Van Alen T."/>
            <person name="Hackstein J.H."/>
            <person name="Baker S.E."/>
            <person name="Grigoriev I.V."/>
            <person name="O'Malley M.A."/>
        </authorList>
    </citation>
    <scope>NUCLEOTIDE SEQUENCE [LARGE SCALE GENOMIC DNA]</scope>
    <source>
        <strain evidence="9">finn</strain>
    </source>
</reference>
<dbReference type="GO" id="GO:0005975">
    <property type="term" value="P:carbohydrate metabolic process"/>
    <property type="evidence" value="ECO:0007669"/>
    <property type="project" value="InterPro"/>
</dbReference>
<evidence type="ECO:0000256" key="1">
    <source>
        <dbReference type="ARBA" id="ARBA00001941"/>
    </source>
</evidence>
<evidence type="ECO:0000256" key="5">
    <source>
        <dbReference type="ARBA" id="ARBA00023277"/>
    </source>
</evidence>
<dbReference type="InterPro" id="IPR002509">
    <property type="entry name" value="NODB_dom"/>
</dbReference>
<evidence type="ECO:0000259" key="7">
    <source>
        <dbReference type="PROSITE" id="PS51677"/>
    </source>
</evidence>
<sequence>MNVLEYQEAMKKAHDAGYQIASHTFNHKISEEEGEFKEALDKMDDFIEKVTGDRPKYLRAPKGKCDHECQERVDQWDYQLIQWDVDTKDWDLKSAGSPENRVEQSITILKEKFAEEKDNYLILMHDTEEYTVSEIVPWIIEESGMKEKGYRFVSVAECLGDKSSMYASGKVYDEDPKESHQDNPQSIENELLSSLKDPIEPIDPDIDSIVYSDNLQHLNSSAFSCKAYPILLFFFHLFLIYYLYLYL</sequence>
<dbReference type="PROSITE" id="PS51677">
    <property type="entry name" value="NODB"/>
    <property type="match status" value="1"/>
</dbReference>
<dbReference type="Proteomes" id="UP000193719">
    <property type="component" value="Unassembled WGS sequence"/>
</dbReference>
<comment type="cofactor">
    <cofactor evidence="1">
        <name>Co(2+)</name>
        <dbReference type="ChEBI" id="CHEBI:48828"/>
    </cofactor>
</comment>
<evidence type="ECO:0000256" key="3">
    <source>
        <dbReference type="ARBA" id="ARBA00022729"/>
    </source>
</evidence>
<dbReference type="SUPFAM" id="SSF88713">
    <property type="entry name" value="Glycoside hydrolase/deacetylase"/>
    <property type="match status" value="1"/>
</dbReference>
<name>A0A1Y1VEF0_9FUNG</name>
<evidence type="ECO:0000256" key="2">
    <source>
        <dbReference type="ARBA" id="ARBA00022723"/>
    </source>
</evidence>
<keyword evidence="4" id="KW-0378">Hydrolase</keyword>